<gene>
    <name evidence="1" type="ORF">SMF913_12140</name>
</gene>
<dbReference type="AlphaFoldDB" id="A0A2J7Z761"/>
<organism evidence="1 2">
    <name type="scientific">Streptomyces malaysiensis</name>
    <dbReference type="NCBI Taxonomy" id="92644"/>
    <lineage>
        <taxon>Bacteria</taxon>
        <taxon>Bacillati</taxon>
        <taxon>Actinomycetota</taxon>
        <taxon>Actinomycetes</taxon>
        <taxon>Kitasatosporales</taxon>
        <taxon>Streptomycetaceae</taxon>
        <taxon>Streptomyces</taxon>
        <taxon>Streptomyces violaceusniger group</taxon>
    </lineage>
</organism>
<keyword evidence="2" id="KW-1185">Reference proteome</keyword>
<name>A0A2J7Z761_STRMQ</name>
<evidence type="ECO:0000313" key="2">
    <source>
        <dbReference type="Proteomes" id="UP000236520"/>
    </source>
</evidence>
<sequence length="154" mass="16660">MTSDETDPETRFVKSLQALAIAASAQGSGAQRVREEAVAAIAEWADLPGKEAPAADVSHILRGVTPGDRALLGEAIGVIAEWVREPGEESGRRVDAMVQRLQRELGPLIVRDREAEKAAERERLRGEVRASIRLRLQEGGIVDTQDSSHDGNSE</sequence>
<accession>A0A2J7Z761</accession>
<comment type="caution">
    <text evidence="1">The sequence shown here is derived from an EMBL/GenBank/DDBJ whole genome shotgun (WGS) entry which is preliminary data.</text>
</comment>
<dbReference type="RefSeq" id="WP_102934083.1">
    <property type="nucleotide sequence ID" value="NZ_LJIW01000001.1"/>
</dbReference>
<reference evidence="1 2" key="1">
    <citation type="submission" date="2015-09" db="EMBL/GenBank/DDBJ databases">
        <title>Genome sequence, genome mining and natural product profiling of a biocontrol bacterium Streptomyces malaysiensis F913.</title>
        <authorList>
            <person name="Xu Y."/>
            <person name="Wei J."/>
            <person name="Xie J."/>
            <person name="Li T."/>
            <person name="Zhou Z."/>
        </authorList>
    </citation>
    <scope>NUCLEOTIDE SEQUENCE [LARGE SCALE GENOMIC DNA]</scope>
    <source>
        <strain evidence="1 2">F913</strain>
    </source>
</reference>
<proteinExistence type="predicted"/>
<dbReference type="EMBL" id="LJIW01000001">
    <property type="protein sequence ID" value="PNG96115.1"/>
    <property type="molecule type" value="Genomic_DNA"/>
</dbReference>
<evidence type="ECO:0000313" key="1">
    <source>
        <dbReference type="EMBL" id="PNG96115.1"/>
    </source>
</evidence>
<protein>
    <submittedName>
        <fullName evidence="1">Uncharacterized protein</fullName>
    </submittedName>
</protein>
<dbReference type="Proteomes" id="UP000236520">
    <property type="component" value="Unassembled WGS sequence"/>
</dbReference>